<dbReference type="InterPro" id="IPR041457">
    <property type="entry name" value="CxC2_KDZ-assoc"/>
</dbReference>
<protein>
    <recommendedName>
        <fullName evidence="2">CxC2-like cysteine cluster KDZ transposase-associated domain-containing protein</fullName>
    </recommendedName>
</protein>
<name>A0A0D2KHP1_HYPSF</name>
<dbReference type="Proteomes" id="UP000054270">
    <property type="component" value="Unassembled WGS sequence"/>
</dbReference>
<reference evidence="4" key="1">
    <citation type="submission" date="2014-04" db="EMBL/GenBank/DDBJ databases">
        <title>Evolutionary Origins and Diversification of the Mycorrhizal Mutualists.</title>
        <authorList>
            <consortium name="DOE Joint Genome Institute"/>
            <consortium name="Mycorrhizal Genomics Consortium"/>
            <person name="Kohler A."/>
            <person name="Kuo A."/>
            <person name="Nagy L.G."/>
            <person name="Floudas D."/>
            <person name="Copeland A."/>
            <person name="Barry K.W."/>
            <person name="Cichocki N."/>
            <person name="Veneault-Fourrey C."/>
            <person name="LaButti K."/>
            <person name="Lindquist E.A."/>
            <person name="Lipzen A."/>
            <person name="Lundell T."/>
            <person name="Morin E."/>
            <person name="Murat C."/>
            <person name="Riley R."/>
            <person name="Ohm R."/>
            <person name="Sun H."/>
            <person name="Tunlid A."/>
            <person name="Henrissat B."/>
            <person name="Grigoriev I.V."/>
            <person name="Hibbett D.S."/>
            <person name="Martin F."/>
        </authorList>
    </citation>
    <scope>NUCLEOTIDE SEQUENCE [LARGE SCALE GENOMIC DNA]</scope>
    <source>
        <strain evidence="4">FD-334 SS-4</strain>
    </source>
</reference>
<feature type="compositionally biased region" description="Acidic residues" evidence="1">
    <location>
        <begin position="867"/>
        <end position="886"/>
    </location>
</feature>
<dbReference type="STRING" id="945553.A0A0D2KHP1"/>
<dbReference type="OrthoDB" id="2682806at2759"/>
<dbReference type="OMA" id="ERIWGSH"/>
<gene>
    <name evidence="3" type="ORF">HYPSUDRAFT_208986</name>
</gene>
<evidence type="ECO:0000313" key="4">
    <source>
        <dbReference type="Proteomes" id="UP000054270"/>
    </source>
</evidence>
<dbReference type="Pfam" id="PF18758">
    <property type="entry name" value="KDZ"/>
    <property type="match status" value="1"/>
</dbReference>
<evidence type="ECO:0000259" key="2">
    <source>
        <dbReference type="Pfam" id="PF18803"/>
    </source>
</evidence>
<evidence type="ECO:0000313" key="3">
    <source>
        <dbReference type="EMBL" id="KJA14107.1"/>
    </source>
</evidence>
<organism evidence="3 4">
    <name type="scientific">Hypholoma sublateritium (strain FD-334 SS-4)</name>
    <dbReference type="NCBI Taxonomy" id="945553"/>
    <lineage>
        <taxon>Eukaryota</taxon>
        <taxon>Fungi</taxon>
        <taxon>Dikarya</taxon>
        <taxon>Basidiomycota</taxon>
        <taxon>Agaricomycotina</taxon>
        <taxon>Agaricomycetes</taxon>
        <taxon>Agaricomycetidae</taxon>
        <taxon>Agaricales</taxon>
        <taxon>Agaricineae</taxon>
        <taxon>Strophariaceae</taxon>
        <taxon>Hypholoma</taxon>
    </lineage>
</organism>
<keyword evidence="4" id="KW-1185">Reference proteome</keyword>
<feature type="domain" description="CxC2-like cysteine cluster KDZ transposase-associated" evidence="2">
    <location>
        <begin position="139"/>
        <end position="244"/>
    </location>
</feature>
<dbReference type="InterPro" id="IPR040521">
    <property type="entry name" value="KDZ"/>
</dbReference>
<dbReference type="EMBL" id="KN817694">
    <property type="protein sequence ID" value="KJA14107.1"/>
    <property type="molecule type" value="Genomic_DNA"/>
</dbReference>
<feature type="region of interest" description="Disordered" evidence="1">
    <location>
        <begin position="1018"/>
        <end position="1048"/>
    </location>
</feature>
<dbReference type="Pfam" id="PF18803">
    <property type="entry name" value="CxC2"/>
    <property type="match status" value="1"/>
</dbReference>
<proteinExistence type="predicted"/>
<sequence length="1048" mass="118591">MSERASKRSRANFGGTYHDRIPIEDDYETVQAQTASRTAFNHTAAVDLGNFSVPSPWTVGSTWAPEERDDFCLDPNDEWYDEAVEADIGDVMEEMVAPKAKKKRSQASTRPNVFWKETARELYLDEMHWDGSSFSQTTLKDVGLTIQLNHASFKCAAPIPCAERILVIHMTGVHDVSLYYCGCTREIPRDLQLLRRGLYPASQQRVRTCVTFSLLKLMHTFSLMGKISTYDMYRSVERLTNNTGIQMPRSRYRPTMRCLNQWRHLKALKRGGRGHVDGGAGGTVDGELALRCPSCPHPGVNIPQNWAAVPKEKQFLYSMLVCMDANFRLKNHLVSNFSTDPGFSDGMAYMAPRSSYEAYVLSQADAEDISTCVGFQALAKATTQNTRGLRYTGVAGAMCGRSEMILPNSMGNLQKGERYANMDYIFASAIKSTELRLVAISYDVACQWFVNIFSRMPSWPKDLQPRPGLNLRPLIPKFHEPAHLDKLHEQYSFNLAEGVGLSDGECPERIWGSHNALAGSTRTMGPGTREDTLDDHLSHWNWLKYSSMGKSLLRRYMAAISDRNMQREAHRGFSASLPPDLVKTWGIICTAWDADGFPKSLTNPYKVDSTSISEDDIQEQLDKEEAAARRESGRLPLHRTSASAFLSMGLELEELQRHLKVFAAEQAGIPKSLMTTALRDQRKILGERIRHWEAVRMVYMPGLLQIQTDLGSNPTALWSSNPNPEEVDLYLPSALPSNLRNAACIQKLPQMELQLRTAQCSSSLQGLRQTLRVKTRMVFFKNKNIRGQKEGTRSRSIIDRVHKRAIRFVQKYRAARRAKLHLEGPGDWELTYRELRNDDIRGFASVKPKKKNIRRGIWEDGHAPPSEPEEPELLGDETESDPDLNDGTEAGPPPKKKRKKGTGETRKELSWIWQTTTFTLNSNEDDDILRAEWARSRARVRRATEEVALLREEMRRVLNFLEWRAKWWDAKAALRSKVGIEMGEGLRAYALQQAALQRHLATSFKTLWTTPLADVEELLEGLDPPVPDANGEGAEEDEEGEDEDSKEQ</sequence>
<accession>A0A0D2KHP1</accession>
<evidence type="ECO:0000256" key="1">
    <source>
        <dbReference type="SAM" id="MobiDB-lite"/>
    </source>
</evidence>
<dbReference type="PANTHER" id="PTHR33096">
    <property type="entry name" value="CXC2 DOMAIN-CONTAINING PROTEIN"/>
    <property type="match status" value="1"/>
</dbReference>
<feature type="region of interest" description="Disordered" evidence="1">
    <location>
        <begin position="855"/>
        <end position="906"/>
    </location>
</feature>
<feature type="compositionally biased region" description="Acidic residues" evidence="1">
    <location>
        <begin position="1033"/>
        <end position="1048"/>
    </location>
</feature>
<dbReference type="AlphaFoldDB" id="A0A0D2KHP1"/>
<dbReference type="PANTHER" id="PTHR33096:SF1">
    <property type="entry name" value="CXC1-LIKE CYSTEINE CLUSTER ASSOCIATED WITH KDZ TRANSPOSASES DOMAIN-CONTAINING PROTEIN"/>
    <property type="match status" value="1"/>
</dbReference>